<protein>
    <submittedName>
        <fullName evidence="2">Uncharacterized protein</fullName>
    </submittedName>
</protein>
<organism evidence="2">
    <name type="scientific">uncultured marine thaumarchaeote AD1000_118_C08</name>
    <dbReference type="NCBI Taxonomy" id="1455889"/>
    <lineage>
        <taxon>Archaea</taxon>
        <taxon>Nitrososphaerota</taxon>
        <taxon>environmental samples</taxon>
    </lineage>
</organism>
<feature type="coiled-coil region" evidence="1">
    <location>
        <begin position="58"/>
        <end position="85"/>
    </location>
</feature>
<accession>A0A075FPC3</accession>
<sequence>MPNDLTQKAIKMILNGGTLLSEPCPYCKGVRVMKDGYALCVNCGKEPEQKPTKTQTKEKKSVSTLKTLEQKLEKLSSQLEVENEPAKQQELIKSIDSLIDVIAKLKSN</sequence>
<dbReference type="Pfam" id="PF06677">
    <property type="entry name" value="Auto_anti-p27"/>
    <property type="match status" value="1"/>
</dbReference>
<dbReference type="AlphaFoldDB" id="A0A075FPC3"/>
<name>A0A075FPC3_9ARCH</name>
<dbReference type="EMBL" id="KF900336">
    <property type="protein sequence ID" value="AIE91376.1"/>
    <property type="molecule type" value="Genomic_DNA"/>
</dbReference>
<keyword evidence="1" id="KW-0175">Coiled coil</keyword>
<evidence type="ECO:0000256" key="1">
    <source>
        <dbReference type="SAM" id="Coils"/>
    </source>
</evidence>
<reference evidence="2" key="1">
    <citation type="journal article" date="2014" name="Genome Biol. Evol.">
        <title>Pangenome evidence for extensive interdomain horizontal transfer affecting lineage core and shell genes in uncultured planktonic thaumarchaeota and euryarchaeota.</title>
        <authorList>
            <person name="Deschamps P."/>
            <person name="Zivanovic Y."/>
            <person name="Moreira D."/>
            <person name="Rodriguez-Valera F."/>
            <person name="Lopez-Garcia P."/>
        </authorList>
    </citation>
    <scope>NUCLEOTIDE SEQUENCE</scope>
</reference>
<proteinExistence type="predicted"/>
<evidence type="ECO:0000313" key="2">
    <source>
        <dbReference type="EMBL" id="AIE91376.1"/>
    </source>
</evidence>
<dbReference type="InterPro" id="IPR009563">
    <property type="entry name" value="SSSCA1"/>
</dbReference>